<keyword evidence="3" id="KW-1185">Reference proteome</keyword>
<dbReference type="InParanoid" id="A0A3P8VD56"/>
<dbReference type="OMA" id="HIWITIP"/>
<reference evidence="2" key="2">
    <citation type="submission" date="2025-08" db="UniProtKB">
        <authorList>
            <consortium name="Ensembl"/>
        </authorList>
    </citation>
    <scope>IDENTIFICATION</scope>
</reference>
<keyword evidence="1" id="KW-0472">Membrane</keyword>
<evidence type="ECO:0000313" key="3">
    <source>
        <dbReference type="Proteomes" id="UP000265120"/>
    </source>
</evidence>
<reference evidence="2 3" key="1">
    <citation type="journal article" date="2014" name="Nat. Genet.">
        <title>Whole-genome sequence of a flatfish provides insights into ZW sex chromosome evolution and adaptation to a benthic lifestyle.</title>
        <authorList>
            <person name="Chen S."/>
            <person name="Zhang G."/>
            <person name="Shao C."/>
            <person name="Huang Q."/>
            <person name="Liu G."/>
            <person name="Zhang P."/>
            <person name="Song W."/>
            <person name="An N."/>
            <person name="Chalopin D."/>
            <person name="Volff J.N."/>
            <person name="Hong Y."/>
            <person name="Li Q."/>
            <person name="Sha Z."/>
            <person name="Zhou H."/>
            <person name="Xie M."/>
            <person name="Yu Q."/>
            <person name="Liu Y."/>
            <person name="Xiang H."/>
            <person name="Wang N."/>
            <person name="Wu K."/>
            <person name="Yang C."/>
            <person name="Zhou Q."/>
            <person name="Liao X."/>
            <person name="Yang L."/>
            <person name="Hu Q."/>
            <person name="Zhang J."/>
            <person name="Meng L."/>
            <person name="Jin L."/>
            <person name="Tian Y."/>
            <person name="Lian J."/>
            <person name="Yang J."/>
            <person name="Miao G."/>
            <person name="Liu S."/>
            <person name="Liang Z."/>
            <person name="Yan F."/>
            <person name="Li Y."/>
            <person name="Sun B."/>
            <person name="Zhang H."/>
            <person name="Zhang J."/>
            <person name="Zhu Y."/>
            <person name="Du M."/>
            <person name="Zhao Y."/>
            <person name="Schartl M."/>
            <person name="Tang Q."/>
            <person name="Wang J."/>
        </authorList>
    </citation>
    <scope>NUCLEOTIDE SEQUENCE</scope>
</reference>
<dbReference type="GeneTree" id="ENSGT00510000052164"/>
<sequence>LATNTALQTTTVGGSKPLHRFMKGQPKTVGVRAVVGTADKRRLSLCTFIMSGMLYILTEHNPTKKAVTISLALSIVTILGTVWTILDTLPEIMFSHHYDSLDQEVLMDFHLVMVWFVKISVLLVVFLFYTFGGGVIVIVMSTLAGAALRPTKSQAIVVMTTATDTDTATATAE</sequence>
<protein>
    <submittedName>
        <fullName evidence="2">Uncharacterized protein</fullName>
    </submittedName>
</protein>
<evidence type="ECO:0000313" key="2">
    <source>
        <dbReference type="Ensembl" id="ENSCSEP00000013258.1"/>
    </source>
</evidence>
<dbReference type="Ensembl" id="ENSCSET00000013416.1">
    <property type="protein sequence ID" value="ENSCSEP00000013258.1"/>
    <property type="gene ID" value="ENSCSEG00000008552.1"/>
</dbReference>
<dbReference type="Proteomes" id="UP000265120">
    <property type="component" value="Chromosome 5"/>
</dbReference>
<dbReference type="AlphaFoldDB" id="A0A3P8VD56"/>
<organism evidence="2 3">
    <name type="scientific">Cynoglossus semilaevis</name>
    <name type="common">Tongue sole</name>
    <dbReference type="NCBI Taxonomy" id="244447"/>
    <lineage>
        <taxon>Eukaryota</taxon>
        <taxon>Metazoa</taxon>
        <taxon>Chordata</taxon>
        <taxon>Craniata</taxon>
        <taxon>Vertebrata</taxon>
        <taxon>Euteleostomi</taxon>
        <taxon>Actinopterygii</taxon>
        <taxon>Neopterygii</taxon>
        <taxon>Teleostei</taxon>
        <taxon>Neoteleostei</taxon>
        <taxon>Acanthomorphata</taxon>
        <taxon>Carangaria</taxon>
        <taxon>Pleuronectiformes</taxon>
        <taxon>Pleuronectoidei</taxon>
        <taxon>Cynoglossidae</taxon>
        <taxon>Cynoglossinae</taxon>
        <taxon>Cynoglossus</taxon>
    </lineage>
</organism>
<reference evidence="2" key="3">
    <citation type="submission" date="2025-09" db="UniProtKB">
        <authorList>
            <consortium name="Ensembl"/>
        </authorList>
    </citation>
    <scope>IDENTIFICATION</scope>
</reference>
<keyword evidence="1" id="KW-1133">Transmembrane helix</keyword>
<name>A0A3P8VD56_CYNSE</name>
<evidence type="ECO:0000256" key="1">
    <source>
        <dbReference type="SAM" id="Phobius"/>
    </source>
</evidence>
<feature type="transmembrane region" description="Helical" evidence="1">
    <location>
        <begin position="115"/>
        <end position="144"/>
    </location>
</feature>
<feature type="transmembrane region" description="Helical" evidence="1">
    <location>
        <begin position="66"/>
        <end position="86"/>
    </location>
</feature>
<proteinExistence type="predicted"/>
<keyword evidence="1" id="KW-0812">Transmembrane</keyword>
<accession>A0A3P8VD56</accession>